<name>A0A507B6B1_9PEZI</name>
<dbReference type="GO" id="GO:0006351">
    <property type="term" value="P:DNA-templated transcription"/>
    <property type="evidence" value="ECO:0007669"/>
    <property type="project" value="InterPro"/>
</dbReference>
<sequence length="555" mass="62309">MPLERRKREYRGSSCLRCHKQKIKCSRERPCRNCALAQKHCTYAIRDKKITVTESYIKQLEDAAAVSTPVAANRTRLFDVNVPYSGLDVPTSAASGRRLSLLVEDSTVEGFVSKLKQIHNSRTDQHSSPGSDPAHGSSIELPTYEYFALNSDTSHAKCTFKLPPHPYAIYLLDQFLAYVGYDWHWFRLRRFRQRLDSMYMGTDAAQSKDRIWLCQFLLVFAFGASINGQESQVELAPSGQTPELVEFTSAPSLIPGTEFFEQALGLLKVPYEEASVEHIETMNLVLHKASTLTDCSRIERENRKRVWWSTFCIDRMASTQTGLLPALHIGQTDLDYPSQASLLPEDLAEFSDAESLTARVKITIIQADAAHSTSHLGHGDTHDIDHILRPILQRLDAWKAELPDHMAHGLEGGLPDPAGQVAAVRALANLHLRHNQVVRKRGMLARLGIMEAMHLFTSLMISCLAMSITARRPDSFEEQIEDPLIYEAAKEVLHYMARAGSLAARGHEAMLKEVETLGQSIATVGVEGADLLTEQWDMDEWISQLFDGENMLDMF</sequence>
<dbReference type="GO" id="GO:0003677">
    <property type="term" value="F:DNA binding"/>
    <property type="evidence" value="ECO:0007669"/>
    <property type="project" value="InterPro"/>
</dbReference>
<dbReference type="PROSITE" id="PS50048">
    <property type="entry name" value="ZN2_CY6_FUNGAL_2"/>
    <property type="match status" value="1"/>
</dbReference>
<dbReference type="STRING" id="1093900.A0A507B6B1"/>
<dbReference type="SMART" id="SM00066">
    <property type="entry name" value="GAL4"/>
    <property type="match status" value="1"/>
</dbReference>
<dbReference type="PROSITE" id="PS00463">
    <property type="entry name" value="ZN2_CY6_FUNGAL_1"/>
    <property type="match status" value="1"/>
</dbReference>
<dbReference type="PANTHER" id="PTHR46910:SF39">
    <property type="entry name" value="ZN(II)2CYS6 TRANSCRIPTION FACTOR (EUROFUNG)"/>
    <property type="match status" value="1"/>
</dbReference>
<dbReference type="GO" id="GO:0008270">
    <property type="term" value="F:zinc ion binding"/>
    <property type="evidence" value="ECO:0007669"/>
    <property type="project" value="InterPro"/>
</dbReference>
<proteinExistence type="predicted"/>
<evidence type="ECO:0000256" key="2">
    <source>
        <dbReference type="ARBA" id="ARBA00023242"/>
    </source>
</evidence>
<dbReference type="EMBL" id="SKBQ01000022">
    <property type="protein sequence ID" value="TPX15343.1"/>
    <property type="molecule type" value="Genomic_DNA"/>
</dbReference>
<evidence type="ECO:0000313" key="4">
    <source>
        <dbReference type="EMBL" id="TPX15343.1"/>
    </source>
</evidence>
<dbReference type="SUPFAM" id="SSF57701">
    <property type="entry name" value="Zn2/Cys6 DNA-binding domain"/>
    <property type="match status" value="1"/>
</dbReference>
<organism evidence="4 5">
    <name type="scientific">Thyridium curvatum</name>
    <dbReference type="NCBI Taxonomy" id="1093900"/>
    <lineage>
        <taxon>Eukaryota</taxon>
        <taxon>Fungi</taxon>
        <taxon>Dikarya</taxon>
        <taxon>Ascomycota</taxon>
        <taxon>Pezizomycotina</taxon>
        <taxon>Sordariomycetes</taxon>
        <taxon>Sordariomycetidae</taxon>
        <taxon>Thyridiales</taxon>
        <taxon>Thyridiaceae</taxon>
        <taxon>Thyridium</taxon>
    </lineage>
</organism>
<keyword evidence="1" id="KW-0479">Metal-binding</keyword>
<dbReference type="Pfam" id="PF04082">
    <property type="entry name" value="Fungal_trans"/>
    <property type="match status" value="1"/>
</dbReference>
<dbReference type="Proteomes" id="UP000319257">
    <property type="component" value="Unassembled WGS sequence"/>
</dbReference>
<dbReference type="Gene3D" id="4.10.240.10">
    <property type="entry name" value="Zn(2)-C6 fungal-type DNA-binding domain"/>
    <property type="match status" value="1"/>
</dbReference>
<dbReference type="OrthoDB" id="3266505at2759"/>
<dbReference type="Pfam" id="PF00172">
    <property type="entry name" value="Zn_clus"/>
    <property type="match status" value="1"/>
</dbReference>
<dbReference type="PANTHER" id="PTHR46910">
    <property type="entry name" value="TRANSCRIPTION FACTOR PDR1"/>
    <property type="match status" value="1"/>
</dbReference>
<dbReference type="InterPro" id="IPR001138">
    <property type="entry name" value="Zn2Cys6_DnaBD"/>
</dbReference>
<dbReference type="InterPro" id="IPR050987">
    <property type="entry name" value="AtrR-like"/>
</dbReference>
<reference evidence="4 5" key="1">
    <citation type="submission" date="2019-06" db="EMBL/GenBank/DDBJ databases">
        <title>Draft genome sequence of the filamentous fungus Phialemoniopsis curvata isolated from diesel fuel.</title>
        <authorList>
            <person name="Varaljay V.A."/>
            <person name="Lyon W.J."/>
            <person name="Crouch A.L."/>
            <person name="Drake C.E."/>
            <person name="Hollomon J.M."/>
            <person name="Nadeau L.J."/>
            <person name="Nunn H.S."/>
            <person name="Stevenson B.S."/>
            <person name="Bojanowski C.L."/>
            <person name="Crookes-Goodson W.J."/>
        </authorList>
    </citation>
    <scope>NUCLEOTIDE SEQUENCE [LARGE SCALE GENOMIC DNA]</scope>
    <source>
        <strain evidence="4 5">D216</strain>
    </source>
</reference>
<keyword evidence="5" id="KW-1185">Reference proteome</keyword>
<dbReference type="InterPro" id="IPR036864">
    <property type="entry name" value="Zn2-C6_fun-type_DNA-bd_sf"/>
</dbReference>
<dbReference type="InterPro" id="IPR007219">
    <property type="entry name" value="XnlR_reg_dom"/>
</dbReference>
<dbReference type="AlphaFoldDB" id="A0A507B6B1"/>
<dbReference type="GO" id="GO:0000981">
    <property type="term" value="F:DNA-binding transcription factor activity, RNA polymerase II-specific"/>
    <property type="evidence" value="ECO:0007669"/>
    <property type="project" value="InterPro"/>
</dbReference>
<gene>
    <name evidence="4" type="ORF">E0L32_004620</name>
</gene>
<evidence type="ECO:0000259" key="3">
    <source>
        <dbReference type="PROSITE" id="PS50048"/>
    </source>
</evidence>
<dbReference type="RefSeq" id="XP_030997054.1">
    <property type="nucleotide sequence ID" value="XM_031139051.1"/>
</dbReference>
<protein>
    <recommendedName>
        <fullName evidence="3">Zn(2)-C6 fungal-type domain-containing protein</fullName>
    </recommendedName>
</protein>
<keyword evidence="2" id="KW-0539">Nucleus</keyword>
<accession>A0A507B6B1</accession>
<comment type="caution">
    <text evidence="4">The sequence shown here is derived from an EMBL/GenBank/DDBJ whole genome shotgun (WGS) entry which is preliminary data.</text>
</comment>
<feature type="domain" description="Zn(2)-C6 fungal-type" evidence="3">
    <location>
        <begin position="14"/>
        <end position="43"/>
    </location>
</feature>
<dbReference type="CDD" id="cd00067">
    <property type="entry name" value="GAL4"/>
    <property type="match status" value="1"/>
</dbReference>
<evidence type="ECO:0000256" key="1">
    <source>
        <dbReference type="ARBA" id="ARBA00022723"/>
    </source>
</evidence>
<dbReference type="InParanoid" id="A0A507B6B1"/>
<dbReference type="GeneID" id="41972067"/>
<evidence type="ECO:0000313" key="5">
    <source>
        <dbReference type="Proteomes" id="UP000319257"/>
    </source>
</evidence>
<dbReference type="CDD" id="cd12148">
    <property type="entry name" value="fungal_TF_MHR"/>
    <property type="match status" value="1"/>
</dbReference>